<dbReference type="EMBL" id="OCNJ01000018">
    <property type="protein sequence ID" value="SOE01442.1"/>
    <property type="molecule type" value="Genomic_DNA"/>
</dbReference>
<dbReference type="GO" id="GO:0000271">
    <property type="term" value="P:polysaccharide biosynthetic process"/>
    <property type="evidence" value="ECO:0007669"/>
    <property type="project" value="InterPro"/>
</dbReference>
<dbReference type="Pfam" id="PF01050">
    <property type="entry name" value="MannoseP_isomer"/>
    <property type="match status" value="1"/>
</dbReference>
<feature type="domain" description="Nucleotidyl transferase" evidence="9">
    <location>
        <begin position="11"/>
        <end position="295"/>
    </location>
</feature>
<evidence type="ECO:0000256" key="4">
    <source>
        <dbReference type="ARBA" id="ARBA00022695"/>
    </source>
</evidence>
<evidence type="ECO:0000313" key="12">
    <source>
        <dbReference type="EMBL" id="SOE01442.1"/>
    </source>
</evidence>
<evidence type="ECO:0000259" key="11">
    <source>
        <dbReference type="Pfam" id="PF22640"/>
    </source>
</evidence>
<evidence type="ECO:0000256" key="6">
    <source>
        <dbReference type="ARBA" id="ARBA00023134"/>
    </source>
</evidence>
<comment type="catalytic activity">
    <reaction evidence="7">
        <text>alpha-D-mannose 1-phosphate + GTP + H(+) = GDP-alpha-D-mannose + diphosphate</text>
        <dbReference type="Rhea" id="RHEA:15229"/>
        <dbReference type="ChEBI" id="CHEBI:15378"/>
        <dbReference type="ChEBI" id="CHEBI:33019"/>
        <dbReference type="ChEBI" id="CHEBI:37565"/>
        <dbReference type="ChEBI" id="CHEBI:57527"/>
        <dbReference type="ChEBI" id="CHEBI:58409"/>
        <dbReference type="EC" id="2.7.7.13"/>
    </reaction>
</comment>
<evidence type="ECO:0000256" key="7">
    <source>
        <dbReference type="ARBA" id="ARBA00047343"/>
    </source>
</evidence>
<protein>
    <recommendedName>
        <fullName evidence="2">mannose-1-phosphate guanylyltransferase</fullName>
        <ecNumber evidence="2">2.7.7.13</ecNumber>
    </recommendedName>
</protein>
<dbReference type="FunFam" id="2.60.120.10:FF:000032">
    <property type="entry name" value="Mannose-1-phosphate guanylyltransferase/mannose-6-phosphate isomerase"/>
    <property type="match status" value="1"/>
</dbReference>
<dbReference type="SUPFAM" id="SSF51182">
    <property type="entry name" value="RmlC-like cupins"/>
    <property type="match status" value="1"/>
</dbReference>
<keyword evidence="12" id="KW-0413">Isomerase</keyword>
<dbReference type="Gene3D" id="2.60.120.10">
    <property type="entry name" value="Jelly Rolls"/>
    <property type="match status" value="1"/>
</dbReference>
<dbReference type="SUPFAM" id="SSF53448">
    <property type="entry name" value="Nucleotide-diphospho-sugar transferases"/>
    <property type="match status" value="1"/>
</dbReference>
<dbReference type="GO" id="GO:0016853">
    <property type="term" value="F:isomerase activity"/>
    <property type="evidence" value="ECO:0007669"/>
    <property type="project" value="UniProtKB-KW"/>
</dbReference>
<name>A0A286H146_9PROT</name>
<keyword evidence="5" id="KW-0547">Nucleotide-binding</keyword>
<evidence type="ECO:0000256" key="3">
    <source>
        <dbReference type="ARBA" id="ARBA00022679"/>
    </source>
</evidence>
<evidence type="ECO:0000259" key="10">
    <source>
        <dbReference type="Pfam" id="PF01050"/>
    </source>
</evidence>
<dbReference type="GO" id="GO:0004475">
    <property type="term" value="F:mannose-1-phosphate guanylyltransferase (GTP) activity"/>
    <property type="evidence" value="ECO:0007669"/>
    <property type="project" value="UniProtKB-EC"/>
</dbReference>
<proteinExistence type="inferred from homology"/>
<dbReference type="FunFam" id="3.90.550.10:FF:000046">
    <property type="entry name" value="Mannose-1-phosphate guanylyltransferase (GDP)"/>
    <property type="match status" value="1"/>
</dbReference>
<dbReference type="Pfam" id="PF00483">
    <property type="entry name" value="NTP_transferase"/>
    <property type="match status" value="1"/>
</dbReference>
<evidence type="ECO:0000256" key="8">
    <source>
        <dbReference type="RuleBase" id="RU004190"/>
    </source>
</evidence>
<dbReference type="PANTHER" id="PTHR46390:SF1">
    <property type="entry name" value="MANNOSE-1-PHOSPHATE GUANYLYLTRANSFERASE"/>
    <property type="match status" value="1"/>
</dbReference>
<keyword evidence="3 12" id="KW-0808">Transferase</keyword>
<organism evidence="12 13">
    <name type="scientific">Caenispirillum bisanense</name>
    <dbReference type="NCBI Taxonomy" id="414052"/>
    <lineage>
        <taxon>Bacteria</taxon>
        <taxon>Pseudomonadati</taxon>
        <taxon>Pseudomonadota</taxon>
        <taxon>Alphaproteobacteria</taxon>
        <taxon>Rhodospirillales</taxon>
        <taxon>Novispirillaceae</taxon>
        <taxon>Caenispirillum</taxon>
    </lineage>
</organism>
<dbReference type="InterPro" id="IPR006375">
    <property type="entry name" value="Man1P_GuaTrfase/Man6P_Isoase"/>
</dbReference>
<dbReference type="PANTHER" id="PTHR46390">
    <property type="entry name" value="MANNOSE-1-PHOSPHATE GUANYLYLTRANSFERASE"/>
    <property type="match status" value="1"/>
</dbReference>
<dbReference type="GO" id="GO:0009298">
    <property type="term" value="P:GDP-mannose biosynthetic process"/>
    <property type="evidence" value="ECO:0007669"/>
    <property type="project" value="TreeGrafter"/>
</dbReference>
<feature type="domain" description="MannoseP isomerase/GMP-like beta-helix" evidence="11">
    <location>
        <begin position="305"/>
        <end position="356"/>
    </location>
</feature>
<dbReference type="InterPro" id="IPR051161">
    <property type="entry name" value="Mannose-6P_isomerase_type2"/>
</dbReference>
<sequence length="482" mass="51584">MTAMPTAQITPVVLSGGSGSRLWPLSRADYPKQFIPVAGELSLIQQTVLRTVGAGFASPLVVCNEEHRFVVAEQLRAVDVAPRDILLEPVGRNTGPAAAIAALHLQEAGAAAEDLMLVMPSDHVMADVPAFLQAVIAATPAARDGALVTFGVTPDRAETGYGYIEAGDAMSLHPDVCAVARFVEKPEAARAEQFLAGGRHLWNSGIFLFSPQAYLDELEAAAPAVVAACRAALAGSTRDLTFRRLAAEPFTDCPATSIDYAVMERTRRAAVVPLAAGWDDLGAWSALWQLGEKDTAGNVARGDVLLHDTRGAYVRSDRGLVAVAGLTDVVVVATDDAVLVTDRSHAQEVKAVVDRLTAAGRTEATAPSTVHRPWGSYRAIDAGDRFQVKRIVVHPGGRLSLQRHFHRAEHWVVVSGTALVRRGDETFLLRENESTYIPAGTVHRLENPGRIPLHLIEVQSGGYLGEDDIVRLDDGYGRVPSQ</sequence>
<dbReference type="EC" id="2.7.7.13" evidence="2"/>
<dbReference type="Gene3D" id="3.90.550.10">
    <property type="entry name" value="Spore Coat Polysaccharide Biosynthesis Protein SpsA, Chain A"/>
    <property type="match status" value="1"/>
</dbReference>
<gene>
    <name evidence="12" type="ORF">SAMN05421508_11841</name>
</gene>
<reference evidence="12 13" key="1">
    <citation type="submission" date="2017-09" db="EMBL/GenBank/DDBJ databases">
        <authorList>
            <person name="Ehlers B."/>
            <person name="Leendertz F.H."/>
        </authorList>
    </citation>
    <scope>NUCLEOTIDE SEQUENCE [LARGE SCALE GENOMIC DNA]</scope>
    <source>
        <strain evidence="12 13">USBA 140</strain>
    </source>
</reference>
<dbReference type="AlphaFoldDB" id="A0A286H146"/>
<keyword evidence="4 12" id="KW-0548">Nucleotidyltransferase</keyword>
<dbReference type="InterPro" id="IPR005835">
    <property type="entry name" value="NTP_transferase_dom"/>
</dbReference>
<keyword evidence="6" id="KW-0342">GTP-binding</keyword>
<dbReference type="InterPro" id="IPR014710">
    <property type="entry name" value="RmlC-like_jellyroll"/>
</dbReference>
<dbReference type="GO" id="GO:0005525">
    <property type="term" value="F:GTP binding"/>
    <property type="evidence" value="ECO:0007669"/>
    <property type="project" value="UniProtKB-KW"/>
</dbReference>
<evidence type="ECO:0000256" key="1">
    <source>
        <dbReference type="ARBA" id="ARBA00006115"/>
    </source>
</evidence>
<dbReference type="InterPro" id="IPR049577">
    <property type="entry name" value="GMPP_N"/>
</dbReference>
<comment type="similarity">
    <text evidence="1 8">Belongs to the mannose-6-phosphate isomerase type 2 family.</text>
</comment>
<evidence type="ECO:0000313" key="13">
    <source>
        <dbReference type="Proteomes" id="UP000219621"/>
    </source>
</evidence>
<accession>A0A286H146</accession>
<dbReference type="CDD" id="cd02213">
    <property type="entry name" value="cupin_PMI_typeII_C"/>
    <property type="match status" value="1"/>
</dbReference>
<dbReference type="Pfam" id="PF22640">
    <property type="entry name" value="ManC_GMP_beta-helix"/>
    <property type="match status" value="1"/>
</dbReference>
<dbReference type="InterPro" id="IPR029044">
    <property type="entry name" value="Nucleotide-diphossugar_trans"/>
</dbReference>
<dbReference type="NCBIfam" id="TIGR01479">
    <property type="entry name" value="GMP_PMI"/>
    <property type="match status" value="1"/>
</dbReference>
<feature type="domain" description="Mannose-6-phosphate isomerase type II C-terminal" evidence="10">
    <location>
        <begin position="360"/>
        <end position="474"/>
    </location>
</feature>
<dbReference type="CDD" id="cd02509">
    <property type="entry name" value="GDP-M1P_Guanylyltransferase"/>
    <property type="match status" value="1"/>
</dbReference>
<evidence type="ECO:0000256" key="5">
    <source>
        <dbReference type="ARBA" id="ARBA00022741"/>
    </source>
</evidence>
<keyword evidence="13" id="KW-1185">Reference proteome</keyword>
<evidence type="ECO:0000256" key="2">
    <source>
        <dbReference type="ARBA" id="ARBA00012387"/>
    </source>
</evidence>
<dbReference type="InterPro" id="IPR054566">
    <property type="entry name" value="ManC/GMP-like_b-helix"/>
</dbReference>
<dbReference type="Proteomes" id="UP000219621">
    <property type="component" value="Unassembled WGS sequence"/>
</dbReference>
<evidence type="ECO:0000259" key="9">
    <source>
        <dbReference type="Pfam" id="PF00483"/>
    </source>
</evidence>
<dbReference type="InterPro" id="IPR001538">
    <property type="entry name" value="Man6P_isomerase-2_C"/>
</dbReference>
<dbReference type="InterPro" id="IPR011051">
    <property type="entry name" value="RmlC_Cupin_sf"/>
</dbReference>